<gene>
    <name evidence="2" type="ORF">Aiant_80560</name>
</gene>
<feature type="chain" id="PRO_5046452108" description="HAF family extracellular repeat protein" evidence="1">
    <location>
        <begin position="24"/>
        <end position="322"/>
    </location>
</feature>
<evidence type="ECO:0008006" key="4">
    <source>
        <dbReference type="Google" id="ProtNLM"/>
    </source>
</evidence>
<dbReference type="RefSeq" id="WP_189329819.1">
    <property type="nucleotide sequence ID" value="NZ_AP023356.1"/>
</dbReference>
<organism evidence="2 3">
    <name type="scientific">Actinoplanes ianthinogenes</name>
    <dbReference type="NCBI Taxonomy" id="122358"/>
    <lineage>
        <taxon>Bacteria</taxon>
        <taxon>Bacillati</taxon>
        <taxon>Actinomycetota</taxon>
        <taxon>Actinomycetes</taxon>
        <taxon>Micromonosporales</taxon>
        <taxon>Micromonosporaceae</taxon>
        <taxon>Actinoplanes</taxon>
    </lineage>
</organism>
<name>A0ABM7M741_9ACTN</name>
<dbReference type="InterPro" id="IPR014262">
    <property type="entry name" value="HAF_rpt"/>
</dbReference>
<proteinExistence type="predicted"/>
<dbReference type="EMBL" id="AP023356">
    <property type="protein sequence ID" value="BCJ47399.1"/>
    <property type="molecule type" value="Genomic_DNA"/>
</dbReference>
<protein>
    <recommendedName>
        <fullName evidence="4">HAF family extracellular repeat protein</fullName>
    </recommendedName>
</protein>
<sequence>MSTKIVAVLVTAAMLATPGVAAAAPAWRVIDLGAGDDSSAVAVNDLGQVAVNRADHAYLWTAGRLTDLGDLGGGVTVVADVNNRGEAVGWSSTADNAQHAFRWRSGRMTDLGTLPGGEFSAAEAINERGDVVGRALTGSGEERAVLWRGGALVDLAGEPAVAHDVNDAGQICGDLGGRFHGDGISLPVRWSHGQREMLSDEQATTDAINNRGHVLGTTRGDEGDYEDGVLWHDGGFTPVKPPVGATGLIVADVNDRDQVVGMGVDASGGIDAVLWQDERAVRLPHAGGTAAASAINNRGRIAGVSTVVPGSDTVRAVLWVYG</sequence>
<reference evidence="2 3" key="1">
    <citation type="submission" date="2020-08" db="EMBL/GenBank/DDBJ databases">
        <title>Whole genome shotgun sequence of Actinoplanes ianthinogenes NBRC 13996.</title>
        <authorList>
            <person name="Komaki H."/>
            <person name="Tamura T."/>
        </authorList>
    </citation>
    <scope>NUCLEOTIDE SEQUENCE [LARGE SCALE GENOMIC DNA]</scope>
    <source>
        <strain evidence="2 3">NBRC 13996</strain>
    </source>
</reference>
<dbReference type="Proteomes" id="UP000676967">
    <property type="component" value="Chromosome"/>
</dbReference>
<evidence type="ECO:0000256" key="1">
    <source>
        <dbReference type="SAM" id="SignalP"/>
    </source>
</evidence>
<keyword evidence="1" id="KW-0732">Signal</keyword>
<keyword evidence="3" id="KW-1185">Reference proteome</keyword>
<evidence type="ECO:0000313" key="2">
    <source>
        <dbReference type="EMBL" id="BCJ47399.1"/>
    </source>
</evidence>
<dbReference type="NCBIfam" id="TIGR02913">
    <property type="entry name" value="HAF_rpt"/>
    <property type="match status" value="2"/>
</dbReference>
<accession>A0ABM7M741</accession>
<feature type="signal peptide" evidence="1">
    <location>
        <begin position="1"/>
        <end position="23"/>
    </location>
</feature>
<evidence type="ECO:0000313" key="3">
    <source>
        <dbReference type="Proteomes" id="UP000676967"/>
    </source>
</evidence>